<dbReference type="RefSeq" id="XP_009017817.1">
    <property type="nucleotide sequence ID" value="XM_009019569.1"/>
</dbReference>
<dbReference type="EnsemblMetazoa" id="HelroT172906">
    <property type="protein sequence ID" value="HelroP172906"/>
    <property type="gene ID" value="HelroG172906"/>
</dbReference>
<dbReference type="KEGG" id="hro:HELRODRAFT_172906"/>
<name>T1F640_HELRO</name>
<dbReference type="InParanoid" id="T1F640"/>
<accession>T1F640</accession>
<gene>
    <name evidence="3" type="primary">20204289</name>
    <name evidence="2" type="ORF">HELRODRAFT_172906</name>
</gene>
<dbReference type="HOGENOM" id="CLU_1512242_0_0_1"/>
<keyword evidence="4" id="KW-1185">Reference proteome</keyword>
<reference evidence="4" key="1">
    <citation type="submission" date="2012-12" db="EMBL/GenBank/DDBJ databases">
        <authorList>
            <person name="Hellsten U."/>
            <person name="Grimwood J."/>
            <person name="Chapman J.A."/>
            <person name="Shapiro H."/>
            <person name="Aerts A."/>
            <person name="Otillar R.P."/>
            <person name="Terry A.Y."/>
            <person name="Boore J.L."/>
            <person name="Simakov O."/>
            <person name="Marletaz F."/>
            <person name="Cho S.-J."/>
            <person name="Edsinger-Gonzales E."/>
            <person name="Havlak P."/>
            <person name="Kuo D.-H."/>
            <person name="Larsson T."/>
            <person name="Lv J."/>
            <person name="Arendt D."/>
            <person name="Savage R."/>
            <person name="Osoegawa K."/>
            <person name="de Jong P."/>
            <person name="Lindberg D.R."/>
            <person name="Seaver E.C."/>
            <person name="Weisblat D.A."/>
            <person name="Putnam N.H."/>
            <person name="Grigoriev I.V."/>
            <person name="Rokhsar D.S."/>
        </authorList>
    </citation>
    <scope>NUCLEOTIDE SEQUENCE</scope>
</reference>
<proteinExistence type="predicted"/>
<dbReference type="GeneID" id="20204289"/>
<reference evidence="2 4" key="2">
    <citation type="journal article" date="2013" name="Nature">
        <title>Insights into bilaterian evolution from three spiralian genomes.</title>
        <authorList>
            <person name="Simakov O."/>
            <person name="Marletaz F."/>
            <person name="Cho S.J."/>
            <person name="Edsinger-Gonzales E."/>
            <person name="Havlak P."/>
            <person name="Hellsten U."/>
            <person name="Kuo D.H."/>
            <person name="Larsson T."/>
            <person name="Lv J."/>
            <person name="Arendt D."/>
            <person name="Savage R."/>
            <person name="Osoegawa K."/>
            <person name="de Jong P."/>
            <person name="Grimwood J."/>
            <person name="Chapman J.A."/>
            <person name="Shapiro H."/>
            <person name="Aerts A."/>
            <person name="Otillar R.P."/>
            <person name="Terry A.Y."/>
            <person name="Boore J.L."/>
            <person name="Grigoriev I.V."/>
            <person name="Lindberg D.R."/>
            <person name="Seaver E.C."/>
            <person name="Weisblat D.A."/>
            <person name="Putnam N.H."/>
            <person name="Rokhsar D.S."/>
        </authorList>
    </citation>
    <scope>NUCLEOTIDE SEQUENCE</scope>
</reference>
<dbReference type="CTD" id="20204289"/>
<protein>
    <submittedName>
        <fullName evidence="2 3">Uncharacterized protein</fullName>
    </submittedName>
</protein>
<evidence type="ECO:0000313" key="3">
    <source>
        <dbReference type="EnsemblMetazoa" id="HelroP172906"/>
    </source>
</evidence>
<dbReference type="AlphaFoldDB" id="T1F640"/>
<reference evidence="3" key="3">
    <citation type="submission" date="2015-06" db="UniProtKB">
        <authorList>
            <consortium name="EnsemblMetazoa"/>
        </authorList>
    </citation>
    <scope>IDENTIFICATION</scope>
</reference>
<feature type="compositionally biased region" description="Polar residues" evidence="1">
    <location>
        <begin position="167"/>
        <end position="178"/>
    </location>
</feature>
<dbReference type="OrthoDB" id="5951731at2759"/>
<dbReference type="EMBL" id="AMQM01004400">
    <property type="status" value="NOT_ANNOTATED_CDS"/>
    <property type="molecule type" value="Genomic_DNA"/>
</dbReference>
<evidence type="ECO:0000256" key="1">
    <source>
        <dbReference type="SAM" id="MobiDB-lite"/>
    </source>
</evidence>
<feature type="region of interest" description="Disordered" evidence="1">
    <location>
        <begin position="156"/>
        <end position="178"/>
    </location>
</feature>
<dbReference type="EMBL" id="KB096551">
    <property type="protein sequence ID" value="ESO03881.1"/>
    <property type="molecule type" value="Genomic_DNA"/>
</dbReference>
<organism evidence="3 4">
    <name type="scientific">Helobdella robusta</name>
    <name type="common">Californian leech</name>
    <dbReference type="NCBI Taxonomy" id="6412"/>
    <lineage>
        <taxon>Eukaryota</taxon>
        <taxon>Metazoa</taxon>
        <taxon>Spiralia</taxon>
        <taxon>Lophotrochozoa</taxon>
        <taxon>Annelida</taxon>
        <taxon>Clitellata</taxon>
        <taxon>Hirudinea</taxon>
        <taxon>Rhynchobdellida</taxon>
        <taxon>Glossiphoniidae</taxon>
        <taxon>Helobdella</taxon>
    </lineage>
</organism>
<sequence>MVRDTASILFLNAEAQTSISFAENIFTSDHLSVNFDRNLSIKKKQLLQIQQIRRILLDVSRRNHGADVNTYYSWASRSLEMFEDIKHLHQCLYNKNAPFQLLPTKCGNRLVDEGEDCDCGKFPDDLEMSVGQRNMSATKKIYLKKSSSPAIRNLSKSLQNKRRRSIGQRNLGNSLGRL</sequence>
<evidence type="ECO:0000313" key="4">
    <source>
        <dbReference type="Proteomes" id="UP000015101"/>
    </source>
</evidence>
<dbReference type="Proteomes" id="UP000015101">
    <property type="component" value="Unassembled WGS sequence"/>
</dbReference>
<evidence type="ECO:0000313" key="2">
    <source>
        <dbReference type="EMBL" id="ESO03881.1"/>
    </source>
</evidence>